<keyword evidence="4" id="KW-1185">Reference proteome</keyword>
<proteinExistence type="predicted"/>
<feature type="region of interest" description="Disordered" evidence="1">
    <location>
        <begin position="129"/>
        <end position="166"/>
    </location>
</feature>
<dbReference type="Proteomes" id="UP000011715">
    <property type="component" value="Unassembled WGS sequence"/>
</dbReference>
<reference evidence="2" key="2">
    <citation type="submission" date="2010-05" db="EMBL/GenBank/DDBJ databases">
        <title>The Genome Sequence of Magnaporthe poae strain ATCC 64411.</title>
        <authorList>
            <consortium name="The Broad Institute Genome Sequencing Platform"/>
            <consortium name="Broad Institute Genome Sequencing Center for Infectious Disease"/>
            <person name="Ma L.-J."/>
            <person name="Dead R."/>
            <person name="Young S."/>
            <person name="Zeng Q."/>
            <person name="Koehrsen M."/>
            <person name="Alvarado L."/>
            <person name="Berlin A."/>
            <person name="Chapman S.B."/>
            <person name="Chen Z."/>
            <person name="Freedman E."/>
            <person name="Gellesch M."/>
            <person name="Goldberg J."/>
            <person name="Griggs A."/>
            <person name="Gujja S."/>
            <person name="Heilman E.R."/>
            <person name="Heiman D."/>
            <person name="Hepburn T."/>
            <person name="Howarth C."/>
            <person name="Jen D."/>
            <person name="Larson L."/>
            <person name="Mehta T."/>
            <person name="Neiman D."/>
            <person name="Pearson M."/>
            <person name="Roberts A."/>
            <person name="Saif S."/>
            <person name="Shea T."/>
            <person name="Shenoy N."/>
            <person name="Sisk P."/>
            <person name="Stolte C."/>
            <person name="Sykes S."/>
            <person name="Walk T."/>
            <person name="White J."/>
            <person name="Yandava C."/>
            <person name="Haas B."/>
            <person name="Nusbaum C."/>
            <person name="Birren B."/>
        </authorList>
    </citation>
    <scope>NUCLEOTIDE SEQUENCE</scope>
    <source>
        <strain evidence="2">ATCC 64411</strain>
    </source>
</reference>
<dbReference type="VEuPathDB" id="FungiDB:MAPG_06373"/>
<name>A0A0C4E1V2_MAGP6</name>
<gene>
    <name evidence="2" type="ORF">MAPG_06373</name>
</gene>
<evidence type="ECO:0000256" key="1">
    <source>
        <dbReference type="SAM" id="MobiDB-lite"/>
    </source>
</evidence>
<dbReference type="EMBL" id="ADBL01001544">
    <property type="status" value="NOT_ANNOTATED_CDS"/>
    <property type="molecule type" value="Genomic_DNA"/>
</dbReference>
<reference evidence="2" key="3">
    <citation type="submission" date="2011-03" db="EMBL/GenBank/DDBJ databases">
        <title>Annotation of Magnaporthe poae ATCC 64411.</title>
        <authorList>
            <person name="Ma L.-J."/>
            <person name="Dead R."/>
            <person name="Young S.K."/>
            <person name="Zeng Q."/>
            <person name="Gargeya S."/>
            <person name="Fitzgerald M."/>
            <person name="Haas B."/>
            <person name="Abouelleil A."/>
            <person name="Alvarado L."/>
            <person name="Arachchi H.M."/>
            <person name="Berlin A."/>
            <person name="Brown A."/>
            <person name="Chapman S.B."/>
            <person name="Chen Z."/>
            <person name="Dunbar C."/>
            <person name="Freedman E."/>
            <person name="Gearin G."/>
            <person name="Gellesch M."/>
            <person name="Goldberg J."/>
            <person name="Griggs A."/>
            <person name="Gujja S."/>
            <person name="Heiman D."/>
            <person name="Howarth C."/>
            <person name="Larson L."/>
            <person name="Lui A."/>
            <person name="MacDonald P.J.P."/>
            <person name="Mehta T."/>
            <person name="Montmayeur A."/>
            <person name="Murphy C."/>
            <person name="Neiman D."/>
            <person name="Pearson M."/>
            <person name="Priest M."/>
            <person name="Roberts A."/>
            <person name="Saif S."/>
            <person name="Shea T."/>
            <person name="Shenoy N."/>
            <person name="Sisk P."/>
            <person name="Stolte C."/>
            <person name="Sykes S."/>
            <person name="Yandava C."/>
            <person name="Wortman J."/>
            <person name="Nusbaum C."/>
            <person name="Birren B."/>
        </authorList>
    </citation>
    <scope>NUCLEOTIDE SEQUENCE</scope>
    <source>
        <strain evidence="2">ATCC 64411</strain>
    </source>
</reference>
<feature type="compositionally biased region" description="Basic and acidic residues" evidence="1">
    <location>
        <begin position="153"/>
        <end position="166"/>
    </location>
</feature>
<feature type="compositionally biased region" description="Basic residues" evidence="1">
    <location>
        <begin position="129"/>
        <end position="147"/>
    </location>
</feature>
<reference evidence="4" key="1">
    <citation type="submission" date="2010-05" db="EMBL/GenBank/DDBJ databases">
        <title>The genome sequence of Magnaporthe poae strain ATCC 64411.</title>
        <authorList>
            <person name="Ma L.-J."/>
            <person name="Dead R."/>
            <person name="Young S."/>
            <person name="Zeng Q."/>
            <person name="Koehrsen M."/>
            <person name="Alvarado L."/>
            <person name="Berlin A."/>
            <person name="Chapman S.B."/>
            <person name="Chen Z."/>
            <person name="Freedman E."/>
            <person name="Gellesch M."/>
            <person name="Goldberg J."/>
            <person name="Griggs A."/>
            <person name="Gujja S."/>
            <person name="Heilman E.R."/>
            <person name="Heiman D."/>
            <person name="Hepburn T."/>
            <person name="Howarth C."/>
            <person name="Jen D."/>
            <person name="Larson L."/>
            <person name="Mehta T."/>
            <person name="Neiman D."/>
            <person name="Pearson M."/>
            <person name="Roberts A."/>
            <person name="Saif S."/>
            <person name="Shea T."/>
            <person name="Shenoy N."/>
            <person name="Sisk P."/>
            <person name="Stolte C."/>
            <person name="Sykes S."/>
            <person name="Walk T."/>
            <person name="White J."/>
            <person name="Yandava C."/>
            <person name="Haas B."/>
            <person name="Nusbaum C."/>
            <person name="Birren B."/>
        </authorList>
    </citation>
    <scope>NUCLEOTIDE SEQUENCE [LARGE SCALE GENOMIC DNA]</scope>
    <source>
        <strain evidence="4">ATCC 64411 / 73-15</strain>
    </source>
</reference>
<organism evidence="3 4">
    <name type="scientific">Magnaporthiopsis poae (strain ATCC 64411 / 73-15)</name>
    <name type="common">Kentucky bluegrass fungus</name>
    <name type="synonym">Magnaporthe poae</name>
    <dbReference type="NCBI Taxonomy" id="644358"/>
    <lineage>
        <taxon>Eukaryota</taxon>
        <taxon>Fungi</taxon>
        <taxon>Dikarya</taxon>
        <taxon>Ascomycota</taxon>
        <taxon>Pezizomycotina</taxon>
        <taxon>Sordariomycetes</taxon>
        <taxon>Sordariomycetidae</taxon>
        <taxon>Magnaporthales</taxon>
        <taxon>Magnaporthaceae</taxon>
        <taxon>Magnaporthiopsis</taxon>
    </lineage>
</organism>
<accession>A0A0C4E1V2</accession>
<evidence type="ECO:0000313" key="4">
    <source>
        <dbReference type="Proteomes" id="UP000011715"/>
    </source>
</evidence>
<protein>
    <submittedName>
        <fullName evidence="2 3">Uncharacterized protein</fullName>
    </submittedName>
</protein>
<evidence type="ECO:0000313" key="3">
    <source>
        <dbReference type="EnsemblFungi" id="MAPG_06373T0"/>
    </source>
</evidence>
<dbReference type="EnsemblFungi" id="MAPG_06373T0">
    <property type="protein sequence ID" value="MAPG_06373T0"/>
    <property type="gene ID" value="MAPG_06373"/>
</dbReference>
<evidence type="ECO:0000313" key="2">
    <source>
        <dbReference type="EMBL" id="KLU87373.1"/>
    </source>
</evidence>
<reference evidence="3" key="5">
    <citation type="submission" date="2015-06" db="UniProtKB">
        <authorList>
            <consortium name="EnsemblFungi"/>
        </authorList>
    </citation>
    <scope>IDENTIFICATION</scope>
    <source>
        <strain evidence="3">ATCC 64411</strain>
    </source>
</reference>
<sequence length="246" mass="27777">MRFGGESAEQSTSPFRGKTVTVHFLGAKKTPLDAYHPTGVCMYPPFFDLTSSLPFQGRTCPSRSYVDRRVGSAFPEKHISINSNISTRWATKRKQCRCTMHSILSCPPSDFGVFLRVGAPAGIRKTTQRTHTHKKSNCAKQKKKKKVASAQLRDAEGKKKGLRQKEGRIVQLAQRAEGDNLEGWPGARLRHSSVGKKQQSRIMQPLASHGLAWHGMAWHCRWIWRMGGVWWECASFRGARQRDGMR</sequence>
<dbReference type="EMBL" id="GL876970">
    <property type="protein sequence ID" value="KLU87373.1"/>
    <property type="molecule type" value="Genomic_DNA"/>
</dbReference>
<dbReference type="AlphaFoldDB" id="A0A0C4E1V2"/>
<reference evidence="3" key="4">
    <citation type="journal article" date="2015" name="G3 (Bethesda)">
        <title>Genome sequences of three phytopathogenic species of the Magnaporthaceae family of fungi.</title>
        <authorList>
            <person name="Okagaki L.H."/>
            <person name="Nunes C.C."/>
            <person name="Sailsbery J."/>
            <person name="Clay B."/>
            <person name="Brown D."/>
            <person name="John T."/>
            <person name="Oh Y."/>
            <person name="Young N."/>
            <person name="Fitzgerald M."/>
            <person name="Haas B.J."/>
            <person name="Zeng Q."/>
            <person name="Young S."/>
            <person name="Adiconis X."/>
            <person name="Fan L."/>
            <person name="Levin J.Z."/>
            <person name="Mitchell T.K."/>
            <person name="Okubara P.A."/>
            <person name="Farman M.L."/>
            <person name="Kohn L.M."/>
            <person name="Birren B."/>
            <person name="Ma L.-J."/>
            <person name="Dean R.A."/>
        </authorList>
    </citation>
    <scope>NUCLEOTIDE SEQUENCE</scope>
    <source>
        <strain evidence="3">ATCC 64411 / 73-15</strain>
    </source>
</reference>